<evidence type="ECO:0000313" key="2">
    <source>
        <dbReference type="EMBL" id="MEJ2887387.1"/>
    </source>
</evidence>
<evidence type="ECO:0000256" key="1">
    <source>
        <dbReference type="SAM" id="Phobius"/>
    </source>
</evidence>
<sequence>MVQTVTVLGIAIVAVVAGLLLVARYGADSRATGDPTGRDPVWPSTPVREHTFASDLRLVRAWLAHRRCWELFERSLRPWEAPAPVRTRTSGA</sequence>
<keyword evidence="1" id="KW-0812">Transmembrane</keyword>
<dbReference type="EMBL" id="JBBEGL010000003">
    <property type="protein sequence ID" value="MEJ2887387.1"/>
    <property type="molecule type" value="Genomic_DNA"/>
</dbReference>
<proteinExistence type="predicted"/>
<protein>
    <recommendedName>
        <fullName evidence="4">Secreted protein</fullName>
    </recommendedName>
</protein>
<feature type="transmembrane region" description="Helical" evidence="1">
    <location>
        <begin position="6"/>
        <end position="23"/>
    </location>
</feature>
<evidence type="ECO:0008006" key="4">
    <source>
        <dbReference type="Google" id="ProtNLM"/>
    </source>
</evidence>
<organism evidence="2 3">
    <name type="scientific">Actinomycetospora aeridis</name>
    <dbReference type="NCBI Taxonomy" id="3129231"/>
    <lineage>
        <taxon>Bacteria</taxon>
        <taxon>Bacillati</taxon>
        <taxon>Actinomycetota</taxon>
        <taxon>Actinomycetes</taxon>
        <taxon>Pseudonocardiales</taxon>
        <taxon>Pseudonocardiaceae</taxon>
        <taxon>Actinomycetospora</taxon>
    </lineage>
</organism>
<name>A0ABU8N4S2_9PSEU</name>
<accession>A0ABU8N4S2</accession>
<gene>
    <name evidence="2" type="ORF">WCD41_13085</name>
</gene>
<keyword evidence="3" id="KW-1185">Reference proteome</keyword>
<keyword evidence="1" id="KW-0472">Membrane</keyword>
<dbReference type="Proteomes" id="UP001370100">
    <property type="component" value="Unassembled WGS sequence"/>
</dbReference>
<keyword evidence="1" id="KW-1133">Transmembrane helix</keyword>
<dbReference type="RefSeq" id="WP_337713861.1">
    <property type="nucleotide sequence ID" value="NZ_JBBEGL010000003.1"/>
</dbReference>
<evidence type="ECO:0000313" key="3">
    <source>
        <dbReference type="Proteomes" id="UP001370100"/>
    </source>
</evidence>
<reference evidence="2 3" key="1">
    <citation type="submission" date="2024-03" db="EMBL/GenBank/DDBJ databases">
        <title>Actinomycetospora sp. OC33-EN06, a novel actinomycete isolated from wild orchid (Aerides multiflora).</title>
        <authorList>
            <person name="Suriyachadkun C."/>
        </authorList>
    </citation>
    <scope>NUCLEOTIDE SEQUENCE [LARGE SCALE GENOMIC DNA]</scope>
    <source>
        <strain evidence="2 3">OC33-EN06</strain>
    </source>
</reference>
<comment type="caution">
    <text evidence="2">The sequence shown here is derived from an EMBL/GenBank/DDBJ whole genome shotgun (WGS) entry which is preliminary data.</text>
</comment>